<dbReference type="PANTHER" id="PTHR33448:SF4">
    <property type="entry name" value="CHLOROPLAST PROTEIN HCF243"/>
    <property type="match status" value="1"/>
</dbReference>
<feature type="compositionally biased region" description="Basic and acidic residues" evidence="1">
    <location>
        <begin position="19"/>
        <end position="37"/>
    </location>
</feature>
<name>A0A6A6KD60_HEVBR</name>
<protein>
    <submittedName>
        <fullName evidence="2">Uncharacterized protein</fullName>
    </submittedName>
</protein>
<dbReference type="Proteomes" id="UP000467840">
    <property type="component" value="Chromosome 3"/>
</dbReference>
<dbReference type="AlphaFoldDB" id="A0A6A6KD60"/>
<reference evidence="2 3" key="1">
    <citation type="journal article" date="2020" name="Mol. Plant">
        <title>The Chromosome-Based Rubber Tree Genome Provides New Insights into Spurge Genome Evolution and Rubber Biosynthesis.</title>
        <authorList>
            <person name="Liu J."/>
            <person name="Shi C."/>
            <person name="Shi C.C."/>
            <person name="Li W."/>
            <person name="Zhang Q.J."/>
            <person name="Zhang Y."/>
            <person name="Li K."/>
            <person name="Lu H.F."/>
            <person name="Shi C."/>
            <person name="Zhu S.T."/>
            <person name="Xiao Z.Y."/>
            <person name="Nan H."/>
            <person name="Yue Y."/>
            <person name="Zhu X.G."/>
            <person name="Wu Y."/>
            <person name="Hong X.N."/>
            <person name="Fan G.Y."/>
            <person name="Tong Y."/>
            <person name="Zhang D."/>
            <person name="Mao C.L."/>
            <person name="Liu Y.L."/>
            <person name="Hao S.J."/>
            <person name="Liu W.Q."/>
            <person name="Lv M.Q."/>
            <person name="Zhang H.B."/>
            <person name="Liu Y."/>
            <person name="Hu-Tang G.R."/>
            <person name="Wang J.P."/>
            <person name="Wang J.H."/>
            <person name="Sun Y.H."/>
            <person name="Ni S.B."/>
            <person name="Chen W.B."/>
            <person name="Zhang X.C."/>
            <person name="Jiao Y.N."/>
            <person name="Eichler E.E."/>
            <person name="Li G.H."/>
            <person name="Liu X."/>
            <person name="Gao L.Z."/>
        </authorList>
    </citation>
    <scope>NUCLEOTIDE SEQUENCE [LARGE SCALE GENOMIC DNA]</scope>
    <source>
        <strain evidence="3">cv. GT1</strain>
        <tissue evidence="2">Leaf</tissue>
    </source>
</reference>
<dbReference type="EMBL" id="JAAGAX010000017">
    <property type="protein sequence ID" value="KAF2286066.1"/>
    <property type="molecule type" value="Genomic_DNA"/>
</dbReference>
<accession>A0A6A6KD60</accession>
<evidence type="ECO:0000313" key="2">
    <source>
        <dbReference type="EMBL" id="KAF2286066.1"/>
    </source>
</evidence>
<comment type="caution">
    <text evidence="2">The sequence shown here is derived from an EMBL/GenBank/DDBJ whole genome shotgun (WGS) entry which is preliminary data.</text>
</comment>
<sequence length="138" mass="14779">MDLRRPGSAVRISSDGLPEDVKAVKKTDGGDEPKKRTSIDINHRQCTITCSSHLGLSCSYPAKPPARAAGAESMSTAIEQKLVGTMVYEPFVLTRCKSEPMRSAANLAPAPEACFWKNRKLEPHLPARIGVGAAGVGY</sequence>
<organism evidence="2 3">
    <name type="scientific">Hevea brasiliensis</name>
    <name type="common">Para rubber tree</name>
    <name type="synonym">Siphonia brasiliensis</name>
    <dbReference type="NCBI Taxonomy" id="3981"/>
    <lineage>
        <taxon>Eukaryota</taxon>
        <taxon>Viridiplantae</taxon>
        <taxon>Streptophyta</taxon>
        <taxon>Embryophyta</taxon>
        <taxon>Tracheophyta</taxon>
        <taxon>Spermatophyta</taxon>
        <taxon>Magnoliopsida</taxon>
        <taxon>eudicotyledons</taxon>
        <taxon>Gunneridae</taxon>
        <taxon>Pentapetalae</taxon>
        <taxon>rosids</taxon>
        <taxon>fabids</taxon>
        <taxon>Malpighiales</taxon>
        <taxon>Euphorbiaceae</taxon>
        <taxon>Crotonoideae</taxon>
        <taxon>Micrandreae</taxon>
        <taxon>Hevea</taxon>
    </lineage>
</organism>
<keyword evidence="3" id="KW-1185">Reference proteome</keyword>
<proteinExistence type="predicted"/>
<feature type="region of interest" description="Disordered" evidence="1">
    <location>
        <begin position="1"/>
        <end position="37"/>
    </location>
</feature>
<dbReference type="PANTHER" id="PTHR33448">
    <property type="entry name" value="CHLOROPLAST PROTEIN HCF243-RELATED"/>
    <property type="match status" value="1"/>
</dbReference>
<evidence type="ECO:0000256" key="1">
    <source>
        <dbReference type="SAM" id="MobiDB-lite"/>
    </source>
</evidence>
<gene>
    <name evidence="2" type="ORF">GH714_010142</name>
</gene>
<evidence type="ECO:0000313" key="3">
    <source>
        <dbReference type="Proteomes" id="UP000467840"/>
    </source>
</evidence>